<dbReference type="Pfam" id="PF00215">
    <property type="entry name" value="OMPdecase"/>
    <property type="match status" value="1"/>
</dbReference>
<dbReference type="PANTHER" id="PTHR32119:SF2">
    <property type="entry name" value="OROTIDINE 5'-PHOSPHATE DECARBOXYLASE"/>
    <property type="match status" value="1"/>
</dbReference>
<dbReference type="PROSITE" id="PS00156">
    <property type="entry name" value="OMPDECASE"/>
    <property type="match status" value="1"/>
</dbReference>
<evidence type="ECO:0000256" key="1">
    <source>
        <dbReference type="ARBA" id="ARBA00002356"/>
    </source>
</evidence>
<dbReference type="InterPro" id="IPR018089">
    <property type="entry name" value="OMPdecase_AS"/>
</dbReference>
<name>A0A2G9YYD7_9BACT</name>
<dbReference type="NCBIfam" id="TIGR01740">
    <property type="entry name" value="pyrF"/>
    <property type="match status" value="1"/>
</dbReference>
<dbReference type="EMBL" id="PCRP01000052">
    <property type="protein sequence ID" value="PIP23461.1"/>
    <property type="molecule type" value="Genomic_DNA"/>
</dbReference>
<keyword evidence="5 11" id="KW-0210">Decarboxylase</keyword>
<dbReference type="InterPro" id="IPR014732">
    <property type="entry name" value="OMPdecase"/>
</dbReference>
<feature type="active site" description="For OMPdecase activity" evidence="9">
    <location>
        <position position="64"/>
    </location>
</feature>
<evidence type="ECO:0000256" key="11">
    <source>
        <dbReference type="RuleBase" id="RU000512"/>
    </source>
</evidence>
<evidence type="ECO:0000256" key="2">
    <source>
        <dbReference type="ARBA" id="ARBA00004861"/>
    </source>
</evidence>
<feature type="binding site" evidence="10">
    <location>
        <position position="207"/>
    </location>
    <ligand>
        <name>substrate</name>
    </ligand>
</feature>
<evidence type="ECO:0000259" key="12">
    <source>
        <dbReference type="SMART" id="SM00934"/>
    </source>
</evidence>
<feature type="active site" description="For OMPdecase activity" evidence="9">
    <location>
        <position position="62"/>
    </location>
</feature>
<dbReference type="EC" id="4.1.1.23" evidence="3 11"/>
<comment type="caution">
    <text evidence="13">The sequence shown here is derived from an EMBL/GenBank/DDBJ whole genome shotgun (WGS) entry which is preliminary data.</text>
</comment>
<keyword evidence="6 11" id="KW-0665">Pyrimidine biosynthesis</keyword>
<dbReference type="GO" id="GO:0004590">
    <property type="term" value="F:orotidine-5'-phosphate decarboxylase activity"/>
    <property type="evidence" value="ECO:0007669"/>
    <property type="project" value="UniProtKB-EC"/>
</dbReference>
<dbReference type="SUPFAM" id="SSF51366">
    <property type="entry name" value="Ribulose-phoshate binding barrel"/>
    <property type="match status" value="1"/>
</dbReference>
<evidence type="ECO:0000256" key="6">
    <source>
        <dbReference type="ARBA" id="ARBA00022975"/>
    </source>
</evidence>
<evidence type="ECO:0000256" key="3">
    <source>
        <dbReference type="ARBA" id="ARBA00012321"/>
    </source>
</evidence>
<feature type="binding site" evidence="10">
    <location>
        <position position="117"/>
    </location>
    <ligand>
        <name>substrate</name>
    </ligand>
</feature>
<evidence type="ECO:0000256" key="9">
    <source>
        <dbReference type="PIRSR" id="PIRSR614732-1"/>
    </source>
</evidence>
<feature type="binding site" evidence="10">
    <location>
        <position position="34"/>
    </location>
    <ligand>
        <name>substrate</name>
    </ligand>
</feature>
<comment type="pathway">
    <text evidence="2 11">Pyrimidine metabolism; UMP biosynthesis via de novo pathway; UMP from orotate: step 2/2.</text>
</comment>
<dbReference type="InterPro" id="IPR011060">
    <property type="entry name" value="RibuloseP-bd_barrel"/>
</dbReference>
<dbReference type="Gene3D" id="3.20.20.70">
    <property type="entry name" value="Aldolase class I"/>
    <property type="match status" value="1"/>
</dbReference>
<reference evidence="13 14" key="1">
    <citation type="submission" date="2017-09" db="EMBL/GenBank/DDBJ databases">
        <title>Depth-based differentiation of microbial function through sediment-hosted aquifers and enrichment of novel symbionts in the deep terrestrial subsurface.</title>
        <authorList>
            <person name="Probst A.J."/>
            <person name="Ladd B."/>
            <person name="Jarett J.K."/>
            <person name="Geller-Mcgrath D.E."/>
            <person name="Sieber C.M."/>
            <person name="Emerson J.B."/>
            <person name="Anantharaman K."/>
            <person name="Thomas B.C."/>
            <person name="Malmstrom R."/>
            <person name="Stieglmeier M."/>
            <person name="Klingl A."/>
            <person name="Woyke T."/>
            <person name="Ryan C.M."/>
            <person name="Banfield J.F."/>
        </authorList>
    </citation>
    <scope>NUCLEOTIDE SEQUENCE [LARGE SCALE GENOMIC DNA]</scope>
    <source>
        <strain evidence="13">CG23_combo_of_CG06-09_8_20_14_all_38_19</strain>
    </source>
</reference>
<dbReference type="NCBIfam" id="NF001273">
    <property type="entry name" value="PRK00230.1"/>
    <property type="match status" value="1"/>
</dbReference>
<keyword evidence="7 11" id="KW-0456">Lyase</keyword>
<feature type="domain" description="Orotidine 5'-phosphate decarboxylase" evidence="12">
    <location>
        <begin position="6"/>
        <end position="227"/>
    </location>
</feature>
<dbReference type="Proteomes" id="UP000230273">
    <property type="component" value="Unassembled WGS sequence"/>
</dbReference>
<dbReference type="GO" id="GO:0006207">
    <property type="term" value="P:'de novo' pyrimidine nucleobase biosynthetic process"/>
    <property type="evidence" value="ECO:0007669"/>
    <property type="project" value="InterPro"/>
</dbReference>
<dbReference type="PANTHER" id="PTHR32119">
    <property type="entry name" value="OROTIDINE 5'-PHOSPHATE DECARBOXYLASE"/>
    <property type="match status" value="1"/>
</dbReference>
<dbReference type="InterPro" id="IPR001754">
    <property type="entry name" value="OMPdeCOase_dom"/>
</dbReference>
<evidence type="ECO:0000256" key="8">
    <source>
        <dbReference type="ARBA" id="ARBA00049157"/>
    </source>
</evidence>
<evidence type="ECO:0000256" key="7">
    <source>
        <dbReference type="ARBA" id="ARBA00023239"/>
    </source>
</evidence>
<dbReference type="UniPathway" id="UPA00070">
    <property type="reaction ID" value="UER00120"/>
</dbReference>
<dbReference type="InterPro" id="IPR013785">
    <property type="entry name" value="Aldolase_TIM"/>
</dbReference>
<protein>
    <recommendedName>
        <fullName evidence="4 11">Orotidine 5'-phosphate decarboxylase</fullName>
        <ecNumber evidence="3 11">4.1.1.23</ecNumber>
    </recommendedName>
</protein>
<dbReference type="SMART" id="SM00934">
    <property type="entry name" value="OMPdecase"/>
    <property type="match status" value="1"/>
</dbReference>
<comment type="catalytic activity">
    <reaction evidence="8 11">
        <text>orotidine 5'-phosphate + H(+) = UMP + CO2</text>
        <dbReference type="Rhea" id="RHEA:11596"/>
        <dbReference type="ChEBI" id="CHEBI:15378"/>
        <dbReference type="ChEBI" id="CHEBI:16526"/>
        <dbReference type="ChEBI" id="CHEBI:57538"/>
        <dbReference type="ChEBI" id="CHEBI:57865"/>
        <dbReference type="EC" id="4.1.1.23"/>
    </reaction>
</comment>
<comment type="function">
    <text evidence="1">Catalyzes the decarboxylation of orotidine 5'-monophosphate (OMP) to uridine 5'-monophosphate (UMP).</text>
</comment>
<dbReference type="GO" id="GO:0005829">
    <property type="term" value="C:cytosol"/>
    <property type="evidence" value="ECO:0007669"/>
    <property type="project" value="TreeGrafter"/>
</dbReference>
<gene>
    <name evidence="13" type="ORF">COX36_03225</name>
</gene>
<feature type="binding site" evidence="10">
    <location>
        <position position="187"/>
    </location>
    <ligand>
        <name>substrate</name>
    </ligand>
</feature>
<evidence type="ECO:0000256" key="5">
    <source>
        <dbReference type="ARBA" id="ARBA00022793"/>
    </source>
</evidence>
<dbReference type="CDD" id="cd04725">
    <property type="entry name" value="OMP_decarboxylase_like"/>
    <property type="match status" value="1"/>
</dbReference>
<feature type="binding site" evidence="10">
    <location>
        <position position="12"/>
    </location>
    <ligand>
        <name>substrate</name>
    </ligand>
</feature>
<feature type="active site" description="For OMPdecase activity" evidence="9">
    <location>
        <position position="67"/>
    </location>
</feature>
<dbReference type="GO" id="GO:0044205">
    <property type="term" value="P:'de novo' UMP biosynthetic process"/>
    <property type="evidence" value="ECO:0007669"/>
    <property type="project" value="UniProtKB-UniPathway"/>
</dbReference>
<dbReference type="AlphaFoldDB" id="A0A2G9YYD7"/>
<comment type="similarity">
    <text evidence="11">Belongs to the OMP decarboxylase family.</text>
</comment>
<evidence type="ECO:0000313" key="13">
    <source>
        <dbReference type="EMBL" id="PIP23461.1"/>
    </source>
</evidence>
<proteinExistence type="inferred from homology"/>
<feature type="binding site" evidence="10">
    <location>
        <position position="208"/>
    </location>
    <ligand>
        <name>substrate</name>
    </ligand>
</feature>
<sequence>MEAKDRIIVALDVDNLAMAGFLARRLAPHVGCFKVGLELLTAEGAPNVVKSVQLSGGRVFYDGKFADIPNTVAGASKVVAKMGVKMFNVHASAGRKAVEAAVANKGASLVLGVTVLTSIDEAECISIFGDKPGVKVLQFSRMLAEVGADGIICSPQELKLLGGQIELDNLLKVTPGVRPEWAAVGDQKRVMTPAEAIKAGADYLVIGRPITKPPAEIGTPIDAAKKIAEEIGMVLG</sequence>
<feature type="binding site" evidence="10">
    <location>
        <position position="178"/>
    </location>
    <ligand>
        <name>substrate</name>
    </ligand>
</feature>
<evidence type="ECO:0000256" key="10">
    <source>
        <dbReference type="PIRSR" id="PIRSR614732-2"/>
    </source>
</evidence>
<organism evidence="13 14">
    <name type="scientific">Candidatus Nealsonbacteria bacterium CG23_combo_of_CG06-09_8_20_14_all_38_19</name>
    <dbReference type="NCBI Taxonomy" id="1974721"/>
    <lineage>
        <taxon>Bacteria</taxon>
        <taxon>Candidatus Nealsoniibacteriota</taxon>
    </lineage>
</organism>
<evidence type="ECO:0000313" key="14">
    <source>
        <dbReference type="Proteomes" id="UP000230273"/>
    </source>
</evidence>
<evidence type="ECO:0000256" key="4">
    <source>
        <dbReference type="ARBA" id="ARBA00021923"/>
    </source>
</evidence>
<accession>A0A2G9YYD7</accession>